<evidence type="ECO:0000256" key="4">
    <source>
        <dbReference type="ARBA" id="ARBA00022692"/>
    </source>
</evidence>
<dbReference type="PROSITE" id="PS00216">
    <property type="entry name" value="SUGAR_TRANSPORT_1"/>
    <property type="match status" value="1"/>
</dbReference>
<dbReference type="InterPro" id="IPR011701">
    <property type="entry name" value="MFS"/>
</dbReference>
<dbReference type="Pfam" id="PF07690">
    <property type="entry name" value="MFS_1"/>
    <property type="match status" value="2"/>
</dbReference>
<keyword evidence="5 7" id="KW-1133">Transmembrane helix</keyword>
<dbReference type="PRINTS" id="PR01035">
    <property type="entry name" value="TCRTETA"/>
</dbReference>
<evidence type="ECO:0000256" key="6">
    <source>
        <dbReference type="ARBA" id="ARBA00023136"/>
    </source>
</evidence>
<dbReference type="EMBL" id="JASODW010000001">
    <property type="protein sequence ID" value="MDK6274285.1"/>
    <property type="molecule type" value="Genomic_DNA"/>
</dbReference>
<feature type="transmembrane region" description="Helical" evidence="7">
    <location>
        <begin position="87"/>
        <end position="106"/>
    </location>
</feature>
<keyword evidence="4 7" id="KW-0812">Transmembrane</keyword>
<dbReference type="InterPro" id="IPR001958">
    <property type="entry name" value="Tet-R_TetA/multi-R_MdtG-like"/>
</dbReference>
<feature type="transmembrane region" description="Helical" evidence="7">
    <location>
        <begin position="235"/>
        <end position="254"/>
    </location>
</feature>
<dbReference type="SUPFAM" id="SSF103473">
    <property type="entry name" value="MFS general substrate transporter"/>
    <property type="match status" value="1"/>
</dbReference>
<dbReference type="GO" id="GO:0022857">
    <property type="term" value="F:transmembrane transporter activity"/>
    <property type="evidence" value="ECO:0007669"/>
    <property type="project" value="InterPro"/>
</dbReference>
<dbReference type="InterPro" id="IPR036259">
    <property type="entry name" value="MFS_trans_sf"/>
</dbReference>
<name>A0AAP4C6F4_9MICC</name>
<evidence type="ECO:0000313" key="10">
    <source>
        <dbReference type="Proteomes" id="UP001240483"/>
    </source>
</evidence>
<feature type="transmembrane region" description="Helical" evidence="7">
    <location>
        <begin position="378"/>
        <end position="399"/>
    </location>
</feature>
<feature type="transmembrane region" description="Helical" evidence="7">
    <location>
        <begin position="24"/>
        <end position="43"/>
    </location>
</feature>
<sequence>MARTLPPRPTTPPLSTPVPNEIKVLIAGALLIALGFGLIAPILPQYASSFDVNHMMAAAIVSVFAFTRLAFAPFAGGVSEKLGEPGAYVLGVMIVAITTIACGLAPDYWTLIVVRGIGGIGSVTFTVAASSFIARTSPPDIRGRIAGLYGGAFLIGNVCGPLVGGLLAPLGYRVPFFIYGGSLIAASLIVFYFLVSSRGRQGQPRERHNLPPYSLADALANPKYRAALLSNFGNGWMSFGVRVAIVPLFAAQVLGLDPLAVGLVMTCFAAGNAAALTFSGRWSDRVGRRRPIIIGLSLAAVCSAAIGLSPNLALLVVLSLLSGFGTGIFNPAQQAAVADIVGPEHHAGRVMSMFQMAADLPAMIAPLIAGWIADHFGFSWAFILSGVIMGIGVIAWILVAPRQSIDHTEVVPRKRS</sequence>
<accession>A0AAP4C6F4</accession>
<evidence type="ECO:0000256" key="3">
    <source>
        <dbReference type="ARBA" id="ARBA00022475"/>
    </source>
</evidence>
<dbReference type="InterPro" id="IPR005829">
    <property type="entry name" value="Sugar_transporter_CS"/>
</dbReference>
<evidence type="ECO:0000256" key="2">
    <source>
        <dbReference type="ARBA" id="ARBA00007520"/>
    </source>
</evidence>
<dbReference type="CDD" id="cd17325">
    <property type="entry name" value="MFS_MdtG_SLC18_like"/>
    <property type="match status" value="1"/>
</dbReference>
<dbReference type="AlphaFoldDB" id="A0AAP4C6F4"/>
<organism evidence="9 10">
    <name type="scientific">Pseudoglutamicibacter cumminsii</name>
    <dbReference type="NCBI Taxonomy" id="156979"/>
    <lineage>
        <taxon>Bacteria</taxon>
        <taxon>Bacillati</taxon>
        <taxon>Actinomycetota</taxon>
        <taxon>Actinomycetes</taxon>
        <taxon>Micrococcales</taxon>
        <taxon>Micrococcaceae</taxon>
        <taxon>Pseudoglutamicibacter</taxon>
    </lineage>
</organism>
<dbReference type="Gene3D" id="1.20.1720.10">
    <property type="entry name" value="Multidrug resistance protein D"/>
    <property type="match status" value="1"/>
</dbReference>
<proteinExistence type="inferred from homology"/>
<keyword evidence="3" id="KW-1003">Cell membrane</keyword>
<keyword evidence="6 7" id="KW-0472">Membrane</keyword>
<dbReference type="InterPro" id="IPR020846">
    <property type="entry name" value="MFS_dom"/>
</dbReference>
<evidence type="ECO:0000313" key="9">
    <source>
        <dbReference type="EMBL" id="MDK6274285.1"/>
    </source>
</evidence>
<dbReference type="GO" id="GO:0005886">
    <property type="term" value="C:plasma membrane"/>
    <property type="evidence" value="ECO:0007669"/>
    <property type="project" value="UniProtKB-SubCell"/>
</dbReference>
<reference evidence="9" key="1">
    <citation type="submission" date="2023-05" db="EMBL/GenBank/DDBJ databases">
        <title>Cataloging the Phylogenetic Diversity of Human Bladder Bacteria.</title>
        <authorList>
            <person name="Du J."/>
        </authorList>
    </citation>
    <scope>NUCLEOTIDE SEQUENCE</scope>
    <source>
        <strain evidence="9">UMB9978</strain>
    </source>
</reference>
<feature type="transmembrane region" description="Helical" evidence="7">
    <location>
        <begin position="176"/>
        <end position="195"/>
    </location>
</feature>
<feature type="transmembrane region" description="Helical" evidence="7">
    <location>
        <begin position="146"/>
        <end position="170"/>
    </location>
</feature>
<feature type="transmembrane region" description="Helical" evidence="7">
    <location>
        <begin position="291"/>
        <end position="308"/>
    </location>
</feature>
<dbReference type="PROSITE" id="PS50850">
    <property type="entry name" value="MFS"/>
    <property type="match status" value="1"/>
</dbReference>
<comment type="subcellular location">
    <subcellularLocation>
        <location evidence="1">Cell membrane</location>
        <topology evidence="1">Multi-pass membrane protein</topology>
    </subcellularLocation>
</comment>
<feature type="domain" description="Major facilitator superfamily (MFS) profile" evidence="8">
    <location>
        <begin position="21"/>
        <end position="404"/>
    </location>
</feature>
<gene>
    <name evidence="9" type="ORF">QP116_00715</name>
</gene>
<comment type="similarity">
    <text evidence="2">Belongs to the major facilitator superfamily. TCR/Tet family.</text>
</comment>
<evidence type="ECO:0000259" key="8">
    <source>
        <dbReference type="PROSITE" id="PS50850"/>
    </source>
</evidence>
<feature type="transmembrane region" description="Helical" evidence="7">
    <location>
        <begin position="260"/>
        <end position="279"/>
    </location>
</feature>
<dbReference type="PANTHER" id="PTHR43124">
    <property type="entry name" value="PURINE EFFLUX PUMP PBUE"/>
    <property type="match status" value="1"/>
</dbReference>
<dbReference type="PANTHER" id="PTHR43124:SF3">
    <property type="entry name" value="CHLORAMPHENICOL EFFLUX PUMP RV0191"/>
    <property type="match status" value="1"/>
</dbReference>
<evidence type="ECO:0000256" key="5">
    <source>
        <dbReference type="ARBA" id="ARBA00022989"/>
    </source>
</evidence>
<evidence type="ECO:0000256" key="7">
    <source>
        <dbReference type="SAM" id="Phobius"/>
    </source>
</evidence>
<dbReference type="InterPro" id="IPR050189">
    <property type="entry name" value="MFS_Efflux_Transporters"/>
</dbReference>
<evidence type="ECO:0000256" key="1">
    <source>
        <dbReference type="ARBA" id="ARBA00004651"/>
    </source>
</evidence>
<feature type="transmembrane region" description="Helical" evidence="7">
    <location>
        <begin position="112"/>
        <end position="134"/>
    </location>
</feature>
<dbReference type="Gene3D" id="1.20.1250.20">
    <property type="entry name" value="MFS general substrate transporter like domains"/>
    <property type="match status" value="1"/>
</dbReference>
<feature type="transmembrane region" description="Helical" evidence="7">
    <location>
        <begin position="55"/>
        <end position="75"/>
    </location>
</feature>
<dbReference type="Proteomes" id="UP001240483">
    <property type="component" value="Unassembled WGS sequence"/>
</dbReference>
<protein>
    <submittedName>
        <fullName evidence="9">MFS transporter</fullName>
    </submittedName>
</protein>
<comment type="caution">
    <text evidence="9">The sequence shown here is derived from an EMBL/GenBank/DDBJ whole genome shotgun (WGS) entry which is preliminary data.</text>
</comment>
<dbReference type="RefSeq" id="WP_285332302.1">
    <property type="nucleotide sequence ID" value="NZ_JASODW010000001.1"/>
</dbReference>